<evidence type="ECO:0000313" key="2">
    <source>
        <dbReference type="Proteomes" id="UP000499080"/>
    </source>
</evidence>
<proteinExistence type="predicted"/>
<dbReference type="EMBL" id="BGPR01001354">
    <property type="protein sequence ID" value="GBM51875.1"/>
    <property type="molecule type" value="Genomic_DNA"/>
</dbReference>
<accession>A0A4Y2GGL6</accession>
<gene>
    <name evidence="1" type="ORF">AVEN_186167_1</name>
</gene>
<dbReference type="AlphaFoldDB" id="A0A4Y2GGL6"/>
<dbReference type="PANTHER" id="PTHR46409">
    <property type="entry name" value="HTH PSQ-TYPE DOMAIN-CONTAINING PROTEIN"/>
    <property type="match status" value="1"/>
</dbReference>
<organism evidence="1 2">
    <name type="scientific">Araneus ventricosus</name>
    <name type="common">Orbweaver spider</name>
    <name type="synonym">Epeira ventricosa</name>
    <dbReference type="NCBI Taxonomy" id="182803"/>
    <lineage>
        <taxon>Eukaryota</taxon>
        <taxon>Metazoa</taxon>
        <taxon>Ecdysozoa</taxon>
        <taxon>Arthropoda</taxon>
        <taxon>Chelicerata</taxon>
        <taxon>Arachnida</taxon>
        <taxon>Araneae</taxon>
        <taxon>Araneomorphae</taxon>
        <taxon>Entelegynae</taxon>
        <taxon>Araneoidea</taxon>
        <taxon>Araneidae</taxon>
        <taxon>Araneus</taxon>
    </lineage>
</organism>
<comment type="caution">
    <text evidence="1">The sequence shown here is derived from an EMBL/GenBank/DDBJ whole genome shotgun (WGS) entry which is preliminary data.</text>
</comment>
<keyword evidence="2" id="KW-1185">Reference proteome</keyword>
<dbReference type="PANTHER" id="PTHR46409:SF1">
    <property type="entry name" value="HTH PSQ-TYPE DOMAIN-CONTAINING PROTEIN"/>
    <property type="match status" value="1"/>
</dbReference>
<name>A0A4Y2GGL6_ARAVE</name>
<sequence>MLADERRHIRELAVRRILKAKGSSSTVKLRRFVVPKLKFKANQHINMIDWFKCDVTEPPITDHLAVEEQKSIAENASIKDRQIYKFPCHSQSVESGIKLVTEAAGTVCA</sequence>
<reference evidence="1 2" key="1">
    <citation type="journal article" date="2019" name="Sci. Rep.">
        <title>Orb-weaving spider Araneus ventricosus genome elucidates the spidroin gene catalogue.</title>
        <authorList>
            <person name="Kono N."/>
            <person name="Nakamura H."/>
            <person name="Ohtoshi R."/>
            <person name="Moran D.A.P."/>
            <person name="Shinohara A."/>
            <person name="Yoshida Y."/>
            <person name="Fujiwara M."/>
            <person name="Mori M."/>
            <person name="Tomita M."/>
            <person name="Arakawa K."/>
        </authorList>
    </citation>
    <scope>NUCLEOTIDE SEQUENCE [LARGE SCALE GENOMIC DNA]</scope>
</reference>
<evidence type="ECO:0000313" key="1">
    <source>
        <dbReference type="EMBL" id="GBM51875.1"/>
    </source>
</evidence>
<protein>
    <submittedName>
        <fullName evidence="1">Uncharacterized protein</fullName>
    </submittedName>
</protein>
<dbReference type="Proteomes" id="UP000499080">
    <property type="component" value="Unassembled WGS sequence"/>
</dbReference>